<dbReference type="PANTHER" id="PTHR30272">
    <property type="entry name" value="3-HYDROXYACYL-[ACYL-CARRIER-PROTEIN] DEHYDRATASE"/>
    <property type="match status" value="1"/>
</dbReference>
<dbReference type="RefSeq" id="WP_212697354.1">
    <property type="nucleotide sequence ID" value="NZ_CP058649.1"/>
</dbReference>
<dbReference type="Gene3D" id="3.10.129.10">
    <property type="entry name" value="Hotdog Thioesterase"/>
    <property type="match status" value="1"/>
</dbReference>
<keyword evidence="2" id="KW-0456">Lyase</keyword>
<dbReference type="PANTHER" id="PTHR30272:SF1">
    <property type="entry name" value="3-HYDROXYACYL-[ACYL-CARRIER-PROTEIN] DEHYDRATASE"/>
    <property type="match status" value="1"/>
</dbReference>
<organism evidence="3 4">
    <name type="scientific">Vallitalea pronyensis</name>
    <dbReference type="NCBI Taxonomy" id="1348613"/>
    <lineage>
        <taxon>Bacteria</taxon>
        <taxon>Bacillati</taxon>
        <taxon>Bacillota</taxon>
        <taxon>Clostridia</taxon>
        <taxon>Lachnospirales</taxon>
        <taxon>Vallitaleaceae</taxon>
        <taxon>Vallitalea</taxon>
    </lineage>
</organism>
<dbReference type="InterPro" id="IPR013114">
    <property type="entry name" value="FabA_FabZ"/>
</dbReference>
<dbReference type="Pfam" id="PF07977">
    <property type="entry name" value="FabA"/>
    <property type="match status" value="1"/>
</dbReference>
<gene>
    <name evidence="3" type="ORF">HZI73_06020</name>
</gene>
<dbReference type="CDD" id="cd01288">
    <property type="entry name" value="FabZ"/>
    <property type="match status" value="1"/>
</dbReference>
<evidence type="ECO:0000256" key="1">
    <source>
        <dbReference type="ARBA" id="ARBA00009174"/>
    </source>
</evidence>
<dbReference type="GO" id="GO:0016829">
    <property type="term" value="F:lyase activity"/>
    <property type="evidence" value="ECO:0007669"/>
    <property type="project" value="UniProtKB-KW"/>
</dbReference>
<name>A0A8J8SG06_9FIRM</name>
<reference evidence="3" key="1">
    <citation type="submission" date="2020-07" db="EMBL/GenBank/DDBJ databases">
        <title>Vallitalea pronyensis genome.</title>
        <authorList>
            <person name="Postec A."/>
        </authorList>
    </citation>
    <scope>NUCLEOTIDE SEQUENCE</scope>
    <source>
        <strain evidence="3">FatNI3</strain>
    </source>
</reference>
<comment type="similarity">
    <text evidence="1">Belongs to the thioester dehydratase family. FabZ subfamily.</text>
</comment>
<sequence>MKTLYKEDIKKIIPHREPMLLIDEINILEDDSIIGKYFFTGNEWFFKGHFPSKQIVPGVILCEIMAQTSCGLFLDSHHDSMPYLVGIHNAKFRKAVLPKDIIHVKCSMVSIKKPFYYVKCKIYVHHNLYANGELTLFLK</sequence>
<evidence type="ECO:0000313" key="3">
    <source>
        <dbReference type="EMBL" id="QUI21884.1"/>
    </source>
</evidence>
<evidence type="ECO:0000313" key="4">
    <source>
        <dbReference type="Proteomes" id="UP000683246"/>
    </source>
</evidence>
<protein>
    <submittedName>
        <fullName evidence="3">Beta-hydroxyacyl-ACP dehydratase</fullName>
    </submittedName>
</protein>
<dbReference type="InterPro" id="IPR029069">
    <property type="entry name" value="HotDog_dom_sf"/>
</dbReference>
<dbReference type="KEGG" id="vpy:HZI73_06020"/>
<proteinExistence type="inferred from homology"/>
<dbReference type="Proteomes" id="UP000683246">
    <property type="component" value="Chromosome"/>
</dbReference>
<keyword evidence="4" id="KW-1185">Reference proteome</keyword>
<dbReference type="AlphaFoldDB" id="A0A8J8SG06"/>
<evidence type="ECO:0000256" key="2">
    <source>
        <dbReference type="ARBA" id="ARBA00023239"/>
    </source>
</evidence>
<dbReference type="SUPFAM" id="SSF54637">
    <property type="entry name" value="Thioesterase/thiol ester dehydrase-isomerase"/>
    <property type="match status" value="1"/>
</dbReference>
<dbReference type="EMBL" id="CP058649">
    <property type="protein sequence ID" value="QUI21884.1"/>
    <property type="molecule type" value="Genomic_DNA"/>
</dbReference>
<accession>A0A8J8SG06</accession>